<dbReference type="Pfam" id="PF03633">
    <property type="entry name" value="Glyco_hydro_65C"/>
    <property type="match status" value="1"/>
</dbReference>
<proteinExistence type="inferred from homology"/>
<feature type="binding site" evidence="5">
    <location>
        <begin position="356"/>
        <end position="357"/>
    </location>
    <ligand>
        <name>substrate</name>
    </ligand>
</feature>
<dbReference type="InterPro" id="IPR012341">
    <property type="entry name" value="6hp_glycosidase-like_sf"/>
</dbReference>
<evidence type="ECO:0000313" key="10">
    <source>
        <dbReference type="Proteomes" id="UP000440004"/>
    </source>
</evidence>
<keyword evidence="2" id="KW-0328">Glycosyltransferase</keyword>
<dbReference type="Gene3D" id="2.60.420.10">
    <property type="entry name" value="Maltose phosphorylase, domain 3"/>
    <property type="match status" value="1"/>
</dbReference>
<evidence type="ECO:0000313" key="9">
    <source>
        <dbReference type="EMBL" id="MPW24439.1"/>
    </source>
</evidence>
<dbReference type="InterPro" id="IPR005195">
    <property type="entry name" value="Glyco_hydro_65_M"/>
</dbReference>
<dbReference type="EMBL" id="WHNX01000002">
    <property type="protein sequence ID" value="MPW24439.1"/>
    <property type="molecule type" value="Genomic_DNA"/>
</dbReference>
<evidence type="ECO:0000259" key="8">
    <source>
        <dbReference type="Pfam" id="PF03636"/>
    </source>
</evidence>
<dbReference type="Pfam" id="PF03636">
    <property type="entry name" value="Glyco_hydro_65N"/>
    <property type="match status" value="1"/>
</dbReference>
<dbReference type="Pfam" id="PF03632">
    <property type="entry name" value="Glyco_hydro_65m"/>
    <property type="match status" value="1"/>
</dbReference>
<dbReference type="InterPro" id="IPR005194">
    <property type="entry name" value="Glyco_hydro_65_C"/>
</dbReference>
<feature type="active site" description="Proton donor" evidence="4">
    <location>
        <position position="483"/>
    </location>
</feature>
<name>A0A6A7K4Q4_9FIRM</name>
<dbReference type="PANTHER" id="PTHR11051:SF8">
    <property type="entry name" value="PROTEIN-GLUCOSYLGALACTOSYLHYDROXYLYSINE GLUCOSIDASE"/>
    <property type="match status" value="1"/>
</dbReference>
<protein>
    <submittedName>
        <fullName evidence="9">Family 65 glycosyl hydrolase</fullName>
    </submittedName>
</protein>
<accession>A0A6A7K4Q4</accession>
<evidence type="ECO:0000256" key="4">
    <source>
        <dbReference type="PIRSR" id="PIRSR036289-50"/>
    </source>
</evidence>
<keyword evidence="3" id="KW-0808">Transferase</keyword>
<feature type="domain" description="Glycoside hydrolase family 65 N-terminal" evidence="8">
    <location>
        <begin position="12"/>
        <end position="265"/>
    </location>
</feature>
<dbReference type="GO" id="GO:0005975">
    <property type="term" value="P:carbohydrate metabolic process"/>
    <property type="evidence" value="ECO:0007669"/>
    <property type="project" value="InterPro"/>
</dbReference>
<dbReference type="SUPFAM" id="SSF74650">
    <property type="entry name" value="Galactose mutarotase-like"/>
    <property type="match status" value="1"/>
</dbReference>
<gene>
    <name evidence="9" type="ORF">GC105_01355</name>
</gene>
<dbReference type="PIRSF" id="PIRSF036289">
    <property type="entry name" value="Glycosyl_hydrolase_malt_phosph"/>
    <property type="match status" value="1"/>
</dbReference>
<comment type="similarity">
    <text evidence="1">Belongs to the glycosyl hydrolase 65 family.</text>
</comment>
<evidence type="ECO:0000259" key="7">
    <source>
        <dbReference type="Pfam" id="PF03633"/>
    </source>
</evidence>
<dbReference type="InterPro" id="IPR011013">
    <property type="entry name" value="Gal_mutarotase_sf_dom"/>
</dbReference>
<dbReference type="RefSeq" id="WP_152800917.1">
    <property type="nucleotide sequence ID" value="NZ_WHNX01000002.1"/>
</dbReference>
<feature type="domain" description="Glycoside hydrolase family 65 C-terminal" evidence="7">
    <location>
        <begin position="691"/>
        <end position="751"/>
    </location>
</feature>
<keyword evidence="9" id="KW-0378">Hydrolase</keyword>
<evidence type="ECO:0000256" key="1">
    <source>
        <dbReference type="ARBA" id="ARBA00006768"/>
    </source>
</evidence>
<dbReference type="PANTHER" id="PTHR11051">
    <property type="entry name" value="GLYCOSYL HYDROLASE-RELATED"/>
    <property type="match status" value="1"/>
</dbReference>
<sequence length="767" mass="88974">MQNKYTTYILNEQKLDNYNLLLNETLFHNANGYIGVRSVFEEGYPDGFESIRGQYINGFYDFSQMKQAENLYGLTQEKQTMLNIADTQSIILHLEDEKFSMFEGKVLDSIRWVDMEKGVTGRYVQWRSPKGKEIELTIIRMTSFHQLTLFTTSYEVKPLNFSGEITIESSHDGNVLNYTDCNDPRVADDGIRYLTPISCEIKKGASYITSKTTKSNCTITSCVKNILLQDHERQFTIDNNNAICQMTTEANLGGTIKLIKYAVFCDSIRYEDCREQAGVELEKALSTSLESLYKKQEDYLSVYWNNCDVKIEGDDELSRAMHYNLYQLIQSVGKDEHSNIAPKGLSGEGYEGHYFWDTEMYIEPFFTVTNPSITKNLINYRFSILEMAKENARILGHSKGALYPWRTIMGKECSGYFPAGSAQYHINGDIAYSIIAYYLATKDLSLLKEKGGEIIFETARLWMDTGNFHNDIFYINDITGPDEYTCIVNNNYYTNVIAQYHLNWAVKVYDLLKNTEIFDELVNKIDLKFEEIEDFHAAADAMYLAYDSKLKINPQDDSFLQKRRLDLQKIPKDKFPLLLYYHPLHLYRHQVCKQPDTIMAHFIIEDVQSLETMRNSYDYYEEITTHDSSLSDCIFGIMAAKLGMEEKSFDYFCHSAKLDLKDKHKNTKHGIHTANMGGNYMAIVYGFGGFRLKEEGIFFAPILPVKWVSYQFKISYEDSRIIIIVKEDICCFRLEHGSAKTIHVYDKIYHLKDMLIINRRYNKEERS</sequence>
<dbReference type="InterPro" id="IPR008928">
    <property type="entry name" value="6-hairpin_glycosidase_sf"/>
</dbReference>
<dbReference type="InterPro" id="IPR017045">
    <property type="entry name" value="Malt_Pase/Glycosyl_Hdrlase"/>
</dbReference>
<dbReference type="GO" id="GO:0030246">
    <property type="term" value="F:carbohydrate binding"/>
    <property type="evidence" value="ECO:0007669"/>
    <property type="project" value="InterPro"/>
</dbReference>
<feature type="binding site" evidence="5">
    <location>
        <begin position="593"/>
        <end position="594"/>
    </location>
    <ligand>
        <name>substrate</name>
    </ligand>
</feature>
<dbReference type="Gene3D" id="1.50.10.10">
    <property type="match status" value="1"/>
</dbReference>
<comment type="caution">
    <text evidence="9">The sequence shown here is derived from an EMBL/GenBank/DDBJ whole genome shotgun (WGS) entry which is preliminary data.</text>
</comment>
<organism evidence="9 10">
    <name type="scientific">Alkalibaculum sporogenes</name>
    <dbReference type="NCBI Taxonomy" id="2655001"/>
    <lineage>
        <taxon>Bacteria</taxon>
        <taxon>Bacillati</taxon>
        <taxon>Bacillota</taxon>
        <taxon>Clostridia</taxon>
        <taxon>Eubacteriales</taxon>
        <taxon>Eubacteriaceae</taxon>
        <taxon>Alkalibaculum</taxon>
    </lineage>
</organism>
<feature type="domain" description="Glycoside hydrolase family 65 central catalytic" evidence="6">
    <location>
        <begin position="323"/>
        <end position="680"/>
    </location>
</feature>
<evidence type="ECO:0000256" key="5">
    <source>
        <dbReference type="PIRSR" id="PIRSR036289-51"/>
    </source>
</evidence>
<keyword evidence="10" id="KW-1185">Reference proteome</keyword>
<dbReference type="SUPFAM" id="SSF48208">
    <property type="entry name" value="Six-hairpin glycosidases"/>
    <property type="match status" value="1"/>
</dbReference>
<dbReference type="Proteomes" id="UP000440004">
    <property type="component" value="Unassembled WGS sequence"/>
</dbReference>
<evidence type="ECO:0000256" key="2">
    <source>
        <dbReference type="ARBA" id="ARBA00022676"/>
    </source>
</evidence>
<reference evidence="9 10" key="1">
    <citation type="submission" date="2019-10" db="EMBL/GenBank/DDBJ databases">
        <title>Alkalibaculum tamaniensis sp.nov., a new alkaliphilic acetogen, isolated on methoxylated aromatics from a mud volcano.</title>
        <authorList>
            <person name="Khomyakova M.A."/>
            <person name="Merkel A.Y."/>
            <person name="Bonch-Osmolovskaya E.A."/>
            <person name="Slobodkin A.I."/>
        </authorList>
    </citation>
    <scope>NUCLEOTIDE SEQUENCE [LARGE SCALE GENOMIC DNA]</scope>
    <source>
        <strain evidence="9 10">M08DMB</strain>
    </source>
</reference>
<dbReference type="GO" id="GO:0016757">
    <property type="term" value="F:glycosyltransferase activity"/>
    <property type="evidence" value="ECO:0007669"/>
    <property type="project" value="UniProtKB-KW"/>
</dbReference>
<dbReference type="InterPro" id="IPR037018">
    <property type="entry name" value="GH65_N"/>
</dbReference>
<dbReference type="InterPro" id="IPR005196">
    <property type="entry name" value="Glyco_hydro_65_N"/>
</dbReference>
<dbReference type="GO" id="GO:0004553">
    <property type="term" value="F:hydrolase activity, hydrolyzing O-glycosyl compounds"/>
    <property type="evidence" value="ECO:0007669"/>
    <property type="project" value="TreeGrafter"/>
</dbReference>
<evidence type="ECO:0000259" key="6">
    <source>
        <dbReference type="Pfam" id="PF03632"/>
    </source>
</evidence>
<evidence type="ECO:0000256" key="3">
    <source>
        <dbReference type="ARBA" id="ARBA00022679"/>
    </source>
</evidence>
<dbReference type="Gene3D" id="2.70.98.40">
    <property type="entry name" value="Glycoside hydrolase, family 65, N-terminal domain"/>
    <property type="match status" value="1"/>
</dbReference>
<dbReference type="AlphaFoldDB" id="A0A6A7K4Q4"/>